<dbReference type="Proteomes" id="UP000694843">
    <property type="component" value="Unplaced"/>
</dbReference>
<protein>
    <recommendedName>
        <fullName evidence="3">RBR-type E3 ubiquitin transferase</fullName>
        <ecNumber evidence="3">2.3.2.31</ecNumber>
    </recommendedName>
</protein>
<dbReference type="InterPro" id="IPR013083">
    <property type="entry name" value="Znf_RING/FYVE/PHD"/>
</dbReference>
<keyword evidence="4" id="KW-0808">Transferase</keyword>
<feature type="region of interest" description="Disordered" evidence="11">
    <location>
        <begin position="794"/>
        <end position="813"/>
    </location>
</feature>
<dbReference type="PROSITE" id="PS51873">
    <property type="entry name" value="TRIAD"/>
    <property type="match status" value="1"/>
</dbReference>
<evidence type="ECO:0000256" key="5">
    <source>
        <dbReference type="ARBA" id="ARBA00022723"/>
    </source>
</evidence>
<keyword evidence="7 10" id="KW-0863">Zinc-finger</keyword>
<evidence type="ECO:0000313" key="14">
    <source>
        <dbReference type="Proteomes" id="UP000694843"/>
    </source>
</evidence>
<organism evidence="14 15">
    <name type="scientific">Hyalella azteca</name>
    <name type="common">Amphipod</name>
    <dbReference type="NCBI Taxonomy" id="294128"/>
    <lineage>
        <taxon>Eukaryota</taxon>
        <taxon>Metazoa</taxon>
        <taxon>Ecdysozoa</taxon>
        <taxon>Arthropoda</taxon>
        <taxon>Crustacea</taxon>
        <taxon>Multicrustacea</taxon>
        <taxon>Malacostraca</taxon>
        <taxon>Eumalacostraca</taxon>
        <taxon>Peracarida</taxon>
        <taxon>Amphipoda</taxon>
        <taxon>Senticaudata</taxon>
        <taxon>Talitrida</taxon>
        <taxon>Talitroidea</taxon>
        <taxon>Hyalellidae</taxon>
        <taxon>Hyalella</taxon>
    </lineage>
</organism>
<keyword evidence="14" id="KW-1185">Reference proteome</keyword>
<evidence type="ECO:0000256" key="2">
    <source>
        <dbReference type="ARBA" id="ARBA00005884"/>
    </source>
</evidence>
<dbReference type="GO" id="GO:0008270">
    <property type="term" value="F:zinc ion binding"/>
    <property type="evidence" value="ECO:0007669"/>
    <property type="project" value="UniProtKB-KW"/>
</dbReference>
<dbReference type="CDD" id="cd20343">
    <property type="entry name" value="BRcat_RBR_HHARI-like"/>
    <property type="match status" value="1"/>
</dbReference>
<dbReference type="Pfam" id="PF01485">
    <property type="entry name" value="IBR"/>
    <property type="match status" value="1"/>
</dbReference>
<dbReference type="InterPro" id="IPR001841">
    <property type="entry name" value="Znf_RING"/>
</dbReference>
<dbReference type="KEGG" id="hazt:108679420"/>
<dbReference type="Pfam" id="PF22191">
    <property type="entry name" value="IBR_1"/>
    <property type="match status" value="1"/>
</dbReference>
<dbReference type="OrthoDB" id="10065929at2759"/>
<dbReference type="SUPFAM" id="SSF57850">
    <property type="entry name" value="RING/U-box"/>
    <property type="match status" value="3"/>
</dbReference>
<dbReference type="InterPro" id="IPR004875">
    <property type="entry name" value="DDE_SF_endonuclease_dom"/>
</dbReference>
<reference evidence="15" key="1">
    <citation type="submission" date="2025-08" db="UniProtKB">
        <authorList>
            <consortium name="RefSeq"/>
        </authorList>
    </citation>
    <scope>IDENTIFICATION</scope>
    <source>
        <tissue evidence="15">Whole organism</tissue>
    </source>
</reference>
<dbReference type="SMART" id="SM00647">
    <property type="entry name" value="IBR"/>
    <property type="match status" value="2"/>
</dbReference>
<keyword evidence="5" id="KW-0479">Metal-binding</keyword>
<dbReference type="Pfam" id="PF21235">
    <property type="entry name" value="UBA_ARI1"/>
    <property type="match status" value="1"/>
</dbReference>
<dbReference type="Gene3D" id="3.30.40.10">
    <property type="entry name" value="Zinc/RING finger domain, C3HC4 (zinc finger)"/>
    <property type="match status" value="1"/>
</dbReference>
<evidence type="ECO:0000256" key="9">
    <source>
        <dbReference type="ARBA" id="ARBA00022833"/>
    </source>
</evidence>
<dbReference type="RefSeq" id="XP_047737885.1">
    <property type="nucleotide sequence ID" value="XM_047881929.1"/>
</dbReference>
<evidence type="ECO:0000256" key="11">
    <source>
        <dbReference type="SAM" id="MobiDB-lite"/>
    </source>
</evidence>
<sequence>MEQDYHYDSDGGNESSDVDVGLDFGGDGEERIGPANRYIRDNEDLAYEILSTEDVSEHMLEFIKEFNSVVKIPHTTARLLLNHFRWDKEKLMERFFDSNQEKLFEEAQIASPYKKKEVPAMQSSSGMEECAICCLKMPSKMMSGLECGHRYCLSCWSEYISTKVVDEGTGQCITCAGYNCPVVVEDSQVMSLLKDPKVKLIYQHRISQSFVECNRQLRWCPFPDCKFVVKAPHADARRVQCKCQHVFCFSCGANWHGPVKCSLLKECVKKCDDDSETSNWISANTKECPKCRVIIEKDGGCNHMVCKNVACKSEFCWVCLGPWEPHGSLCVPNFKEEALTQVEEALIVKRTLQCSDYGFPLQPMDLRIMVKSYLDSEGRTVPMFSMNLPGPGWAQSFIKRHSEIRKRVSNDIKKSRASVGEAQLRDYHERLTIELQGIPPTHIFNYDETNIADNTSDSKFLYRRGVKYPDRVIDMSKSCVTMMLCGSADGTLLPPFIIYKSDNLYSSWIQGGPKGDPCCHFRCCKNGTQFYNTASGWMDANAFHKWFGELLLPHLQNLDGPKAVIGDNLSAHFSETVLKLAEDNDIKFICLPPNSTDKTLPLDVAFFGPMKKAWKHVLEEFKVENPSVSLVNKQVFPKQVNKLFKHPSFYPNIEKNLKSGFRATGIFPLDINNLLRRLGNTHTGTDATPILSRATSSTTSSSLVIEKSPDASSLSNAFVNYLEEKKFPKCFRGGRRGGRGAKIQAGTRIVSTISQDEAEVSGQSTFDVHPSTSKDLSAYAVRQNVKRKLNLLARRDNAESESTDMDTDPDSEEIYDVRPTRSRSGRVLTPMLTPAGTPSKVQKEIPSPSSGTPTAGNTSNKVKPTPTKKLKATAAISATDEGSCTSTITKSSALKVGSFVITKVYVSNSSDKH</sequence>
<dbReference type="AlphaFoldDB" id="A0A979FNW7"/>
<feature type="domain" description="RING-type" evidence="13">
    <location>
        <begin position="126"/>
        <end position="336"/>
    </location>
</feature>
<keyword evidence="9" id="KW-0862">Zinc</keyword>
<proteinExistence type="inferred from homology"/>
<dbReference type="InterPro" id="IPR031127">
    <property type="entry name" value="E3_UB_ligase_RBR"/>
</dbReference>
<evidence type="ECO:0000256" key="4">
    <source>
        <dbReference type="ARBA" id="ARBA00022679"/>
    </source>
</evidence>
<dbReference type="PROSITE" id="PS50089">
    <property type="entry name" value="ZF_RING_2"/>
    <property type="match status" value="1"/>
</dbReference>
<keyword evidence="6" id="KW-0677">Repeat</keyword>
<dbReference type="GeneID" id="108679420"/>
<evidence type="ECO:0000256" key="7">
    <source>
        <dbReference type="ARBA" id="ARBA00022771"/>
    </source>
</evidence>
<comment type="similarity">
    <text evidence="2">Belongs to the RBR family. Ariadne subfamily.</text>
</comment>
<dbReference type="Pfam" id="PF03184">
    <property type="entry name" value="DDE_1"/>
    <property type="match status" value="1"/>
</dbReference>
<dbReference type="PANTHER" id="PTHR11685">
    <property type="entry name" value="RBR FAMILY RING FINGER AND IBR DOMAIN-CONTAINING"/>
    <property type="match status" value="1"/>
</dbReference>
<evidence type="ECO:0000256" key="1">
    <source>
        <dbReference type="ARBA" id="ARBA00001798"/>
    </source>
</evidence>
<evidence type="ECO:0000256" key="10">
    <source>
        <dbReference type="PROSITE-ProRule" id="PRU00175"/>
    </source>
</evidence>
<evidence type="ECO:0000259" key="12">
    <source>
        <dbReference type="PROSITE" id="PS50089"/>
    </source>
</evidence>
<accession>A0A979FNW7</accession>
<comment type="catalytic activity">
    <reaction evidence="1">
        <text>[E2 ubiquitin-conjugating enzyme]-S-ubiquitinyl-L-cysteine + [acceptor protein]-L-lysine = [E2 ubiquitin-conjugating enzyme]-L-cysteine + [acceptor protein]-N(6)-ubiquitinyl-L-lysine.</text>
        <dbReference type="EC" id="2.3.2.31"/>
    </reaction>
</comment>
<dbReference type="CDD" id="cd16626">
    <property type="entry name" value="RING-HC_RBR_HHARI"/>
    <property type="match status" value="1"/>
</dbReference>
<feature type="domain" description="RING-type" evidence="12">
    <location>
        <begin position="130"/>
        <end position="175"/>
    </location>
</feature>
<feature type="region of interest" description="Disordered" evidence="11">
    <location>
        <begin position="827"/>
        <end position="868"/>
    </location>
</feature>
<evidence type="ECO:0000313" key="15">
    <source>
        <dbReference type="RefSeq" id="XP_047737885.1"/>
    </source>
</evidence>
<dbReference type="EC" id="2.3.2.31" evidence="3"/>
<evidence type="ECO:0000259" key="13">
    <source>
        <dbReference type="PROSITE" id="PS51873"/>
    </source>
</evidence>
<dbReference type="GO" id="GO:0016567">
    <property type="term" value="P:protein ubiquitination"/>
    <property type="evidence" value="ECO:0007669"/>
    <property type="project" value="InterPro"/>
</dbReference>
<dbReference type="InterPro" id="IPR044066">
    <property type="entry name" value="TRIAD_supradom"/>
</dbReference>
<dbReference type="CDD" id="cd20356">
    <property type="entry name" value="Rcat_RBR_HHARI-like"/>
    <property type="match status" value="1"/>
</dbReference>
<evidence type="ECO:0000256" key="6">
    <source>
        <dbReference type="ARBA" id="ARBA00022737"/>
    </source>
</evidence>
<evidence type="ECO:0000256" key="8">
    <source>
        <dbReference type="ARBA" id="ARBA00022786"/>
    </source>
</evidence>
<dbReference type="GO" id="GO:0003676">
    <property type="term" value="F:nucleic acid binding"/>
    <property type="evidence" value="ECO:0007669"/>
    <property type="project" value="InterPro"/>
</dbReference>
<dbReference type="FunFam" id="3.30.40.10:FF:000019">
    <property type="entry name" value="RBR-type E3 ubiquitin transferase"/>
    <property type="match status" value="1"/>
</dbReference>
<dbReference type="Gene3D" id="3.30.420.10">
    <property type="entry name" value="Ribonuclease H-like superfamily/Ribonuclease H"/>
    <property type="match status" value="1"/>
</dbReference>
<dbReference type="InterPro" id="IPR048962">
    <property type="entry name" value="ARIH1-like_UBL"/>
</dbReference>
<dbReference type="InterPro" id="IPR036397">
    <property type="entry name" value="RNaseH_sf"/>
</dbReference>
<keyword evidence="8" id="KW-0833">Ubl conjugation pathway</keyword>
<dbReference type="GO" id="GO:0061630">
    <property type="term" value="F:ubiquitin protein ligase activity"/>
    <property type="evidence" value="ECO:0007669"/>
    <property type="project" value="UniProtKB-EC"/>
</dbReference>
<gene>
    <name evidence="15" type="primary">LOC108679420</name>
</gene>
<evidence type="ECO:0000256" key="3">
    <source>
        <dbReference type="ARBA" id="ARBA00012251"/>
    </source>
</evidence>
<dbReference type="Gene3D" id="1.20.120.1750">
    <property type="match status" value="1"/>
</dbReference>
<dbReference type="InterPro" id="IPR002867">
    <property type="entry name" value="IBR_dom"/>
</dbReference>
<feature type="compositionally biased region" description="Polar residues" evidence="11">
    <location>
        <begin position="847"/>
        <end position="860"/>
    </location>
</feature>
<feature type="compositionally biased region" description="Acidic residues" evidence="11">
    <location>
        <begin position="799"/>
        <end position="813"/>
    </location>
</feature>
<name>A0A979FNW7_HYAAZ</name>